<gene>
    <name evidence="1" type="ORF">Dda_4438</name>
</gene>
<protein>
    <submittedName>
        <fullName evidence="1">Uncharacterized protein</fullName>
    </submittedName>
</protein>
<dbReference type="EMBL" id="JAQGDS010000005">
    <property type="protein sequence ID" value="KAJ6260214.1"/>
    <property type="molecule type" value="Genomic_DNA"/>
</dbReference>
<dbReference type="Proteomes" id="UP001221413">
    <property type="component" value="Unassembled WGS sequence"/>
</dbReference>
<accession>A0AAD6NJ44</accession>
<evidence type="ECO:0000313" key="2">
    <source>
        <dbReference type="Proteomes" id="UP001221413"/>
    </source>
</evidence>
<sequence length="451" mass="51030">MSFIEESLKNAMLMTEHLGDAIQNSDKVYKKIVLVTLRFAADGEASAKCCKDISKAISRYVTLPAGSTIVELVIDGADALTHPSGRDATVYIREELDDLVFSNQLDELSDHDAKLVILYIVGKGAILTDPLDEQIFPNIGNGQFYAICSNETKNPAFIHYKYLIQDIFVNPAKSQFRCNMHRRVMRKTDVLLLLDCSYLGTTIQASSTSLRTVEVITGRNESSYISRFCKAFQHIVRIDSIPPEPCNIYEMMIYGKAGVPEFHRATGTQPIAFPCNLARKTREMIAGKALKYLDDDFDLYSLTRIFTPLEVSFFGRNSGNLRKIFVDWCIAVGQLLQTQVGYIHREKLYSIHEHELKKADIAAGKSLTTAIMLVPFRYESKFLELHGSFGISVKPITEEMKQSTIRVYYGVKLIERKLGDWLQELDILLREHSEETEPQAPVEASQKKQDE</sequence>
<dbReference type="AlphaFoldDB" id="A0AAD6NJ44"/>
<name>A0AAD6NJ44_DREDA</name>
<keyword evidence="2" id="KW-1185">Reference proteome</keyword>
<evidence type="ECO:0000313" key="1">
    <source>
        <dbReference type="EMBL" id="KAJ6260214.1"/>
    </source>
</evidence>
<proteinExistence type="predicted"/>
<organism evidence="1 2">
    <name type="scientific">Drechslerella dactyloides</name>
    <name type="common">Nematode-trapping fungus</name>
    <name type="synonym">Arthrobotrys dactyloides</name>
    <dbReference type="NCBI Taxonomy" id="74499"/>
    <lineage>
        <taxon>Eukaryota</taxon>
        <taxon>Fungi</taxon>
        <taxon>Dikarya</taxon>
        <taxon>Ascomycota</taxon>
        <taxon>Pezizomycotina</taxon>
        <taxon>Orbiliomycetes</taxon>
        <taxon>Orbiliales</taxon>
        <taxon>Orbiliaceae</taxon>
        <taxon>Drechslerella</taxon>
    </lineage>
</organism>
<reference evidence="1" key="1">
    <citation type="submission" date="2023-01" db="EMBL/GenBank/DDBJ databases">
        <title>The chitinases involved in constricting ring structure development in the nematode-trapping fungus Drechslerella dactyloides.</title>
        <authorList>
            <person name="Wang R."/>
            <person name="Zhang L."/>
            <person name="Tang P."/>
            <person name="Li S."/>
            <person name="Liang L."/>
        </authorList>
    </citation>
    <scope>NUCLEOTIDE SEQUENCE</scope>
    <source>
        <strain evidence="1">YMF1.00031</strain>
    </source>
</reference>
<comment type="caution">
    <text evidence="1">The sequence shown here is derived from an EMBL/GenBank/DDBJ whole genome shotgun (WGS) entry which is preliminary data.</text>
</comment>